<accession>A0A5J4WJL6</accession>
<gene>
    <name evidence="1" type="ORF">EZS28_009269</name>
</gene>
<evidence type="ECO:0000313" key="2">
    <source>
        <dbReference type="Proteomes" id="UP000324800"/>
    </source>
</evidence>
<protein>
    <submittedName>
        <fullName evidence="1">Uncharacterized protein</fullName>
    </submittedName>
</protein>
<dbReference type="AlphaFoldDB" id="A0A5J4WJL6"/>
<dbReference type="Proteomes" id="UP000324800">
    <property type="component" value="Unassembled WGS sequence"/>
</dbReference>
<comment type="caution">
    <text evidence="1">The sequence shown here is derived from an EMBL/GenBank/DDBJ whole genome shotgun (WGS) entry which is preliminary data.</text>
</comment>
<reference evidence="1 2" key="1">
    <citation type="submission" date="2019-03" db="EMBL/GenBank/DDBJ databases">
        <title>Single cell metagenomics reveals metabolic interactions within the superorganism composed of flagellate Streblomastix strix and complex community of Bacteroidetes bacteria on its surface.</title>
        <authorList>
            <person name="Treitli S.C."/>
            <person name="Kolisko M."/>
            <person name="Husnik F."/>
            <person name="Keeling P."/>
            <person name="Hampl V."/>
        </authorList>
    </citation>
    <scope>NUCLEOTIDE SEQUENCE [LARGE SCALE GENOMIC DNA]</scope>
    <source>
        <strain evidence="1">ST1C</strain>
    </source>
</reference>
<dbReference type="EMBL" id="SNRW01001743">
    <property type="protein sequence ID" value="KAA6395207.1"/>
    <property type="molecule type" value="Genomic_DNA"/>
</dbReference>
<sequence length="690" mass="76477">MSNDADLHSLDVLLIHDVILYGNVRHNTIGLIDQVTNIKNQINILNNASAADVYKRSEANEIFDTKADKSDTYSKTETDTLFDAKADKSVLIDENTKTETDTLLDAKADKTQLIDAYTKTETDEKLDLKLNIAYIIDAYSNTEDYALLLLKADKIELIDAYTNTETDEKLDFKANVVDVVDSYSKTETDTLLDDKADKTDTYTKTETDTLLDDKADQTDLANYIDLTSAQTISGQKYFEIINVSNISNQSKNDVSILLAGGGDMQVSLLVTYPQSQKVRDITTGKSKAYVFSTQEELNDWMAIQDKVAKLVIGDNLDIVDKEVTDYWWERTDLKILQTELSDIINVITTLGAATRNRNGKTDISIDGNTLIPAKNTIFVITGNDQSITVMETFTCTIISKGIQYSGQDNNSVFLASGGVRSSADICSASALLLLKADKTQFIDSYTKTQTNNLLNNKANQSTTFTKLEIDQLISQIDKGNVDLSSYYMKIKTDELLDEKADIIDLANYVTLDTAQTITANNTFNNNCRFVSSIDGISTVTGSSFIKSGADNTVVLLGAGGTKPISEFVSALTDLSNYYIKSETYSRTETDTKYVRFQGLGQQTITGRLKYVRPFDETYNETQYSTVNTYLTMYEVDTKLSSKMDSSTLDNLFNTKYDQTVNRFKTFTSNVSAAGFVKAGKDDSSVLIADG</sequence>
<evidence type="ECO:0000313" key="1">
    <source>
        <dbReference type="EMBL" id="KAA6395207.1"/>
    </source>
</evidence>
<proteinExistence type="predicted"/>
<name>A0A5J4WJL6_9EUKA</name>
<organism evidence="1 2">
    <name type="scientific">Streblomastix strix</name>
    <dbReference type="NCBI Taxonomy" id="222440"/>
    <lineage>
        <taxon>Eukaryota</taxon>
        <taxon>Metamonada</taxon>
        <taxon>Preaxostyla</taxon>
        <taxon>Oxymonadida</taxon>
        <taxon>Streblomastigidae</taxon>
        <taxon>Streblomastix</taxon>
    </lineage>
</organism>